<evidence type="ECO:0000313" key="2">
    <source>
        <dbReference type="EMBL" id="MFC3688072.1"/>
    </source>
</evidence>
<feature type="domain" description="MOSC" evidence="1">
    <location>
        <begin position="92"/>
        <end position="243"/>
    </location>
</feature>
<comment type="caution">
    <text evidence="2">The sequence shown here is derived from an EMBL/GenBank/DDBJ whole genome shotgun (WGS) entry which is preliminary data.</text>
</comment>
<evidence type="ECO:0000313" key="3">
    <source>
        <dbReference type="Proteomes" id="UP001595685"/>
    </source>
</evidence>
<dbReference type="InterPro" id="IPR005302">
    <property type="entry name" value="MoCF_Sase_C"/>
</dbReference>
<evidence type="ECO:0000259" key="1">
    <source>
        <dbReference type="PROSITE" id="PS51340"/>
    </source>
</evidence>
<dbReference type="SUPFAM" id="SSF50800">
    <property type="entry name" value="PK beta-barrel domain-like"/>
    <property type="match status" value="1"/>
</dbReference>
<dbReference type="InterPro" id="IPR011037">
    <property type="entry name" value="Pyrv_Knase-like_insert_dom_sf"/>
</dbReference>
<sequence>MPSREPVAAVASLHRYPVKSLLGEQVDRLEVDARGCAGDRVWALSTGGGMLASGKSGRRFTAVPGLQQVRARLVGGTVLLRLPDGTETSADDPAAPALLSAHLGREVTLLREADGSSDGLHDGVGHFDDGPVSLLGTASVGAVADDLGAPVPTSRFRPNIVLRTDAAWAEDAWDGRRLQVGDVLLDVVQTSPRCTMVDAATADTPAQPGVLKAVGRLNGAELGIIADVVRGGVVAVGDQVSLVGDGPALR</sequence>
<name>A0ABV7WGR3_9MICO</name>
<dbReference type="PROSITE" id="PS51340">
    <property type="entry name" value="MOSC"/>
    <property type="match status" value="1"/>
</dbReference>
<dbReference type="Gene3D" id="2.40.33.20">
    <property type="entry name" value="PK beta-barrel domain-like"/>
    <property type="match status" value="1"/>
</dbReference>
<dbReference type="RefSeq" id="WP_340291669.1">
    <property type="nucleotide sequence ID" value="NZ_JBBEOI010000046.1"/>
</dbReference>
<dbReference type="InterPro" id="IPR005303">
    <property type="entry name" value="MOCOS_middle"/>
</dbReference>
<protein>
    <submittedName>
        <fullName evidence="2">MOSC domain-containing protein</fullName>
    </submittedName>
</protein>
<dbReference type="InterPro" id="IPR052716">
    <property type="entry name" value="MOSC_domain"/>
</dbReference>
<dbReference type="Proteomes" id="UP001595685">
    <property type="component" value="Unassembled WGS sequence"/>
</dbReference>
<dbReference type="Pfam" id="PF03476">
    <property type="entry name" value="MOSC_N"/>
    <property type="match status" value="1"/>
</dbReference>
<reference evidence="3" key="1">
    <citation type="journal article" date="2019" name="Int. J. Syst. Evol. Microbiol.">
        <title>The Global Catalogue of Microorganisms (GCM) 10K type strain sequencing project: providing services to taxonomists for standard genome sequencing and annotation.</title>
        <authorList>
            <consortium name="The Broad Institute Genomics Platform"/>
            <consortium name="The Broad Institute Genome Sequencing Center for Infectious Disease"/>
            <person name="Wu L."/>
            <person name="Ma J."/>
        </authorList>
    </citation>
    <scope>NUCLEOTIDE SEQUENCE [LARGE SCALE GENOMIC DNA]</scope>
    <source>
        <strain evidence="3">NCAIM B.02333</strain>
    </source>
</reference>
<proteinExistence type="predicted"/>
<dbReference type="EMBL" id="JBHRWW010000003">
    <property type="protein sequence ID" value="MFC3688072.1"/>
    <property type="molecule type" value="Genomic_DNA"/>
</dbReference>
<keyword evidence="3" id="KW-1185">Reference proteome</keyword>
<dbReference type="PANTHER" id="PTHR36930">
    <property type="entry name" value="METAL-SULFUR CLUSTER BIOSYNTHESIS PROTEINS YUAD-RELATED"/>
    <property type="match status" value="1"/>
</dbReference>
<organism evidence="2 3">
    <name type="scientific">Aquipuribacter hungaricus</name>
    <dbReference type="NCBI Taxonomy" id="545624"/>
    <lineage>
        <taxon>Bacteria</taxon>
        <taxon>Bacillati</taxon>
        <taxon>Actinomycetota</taxon>
        <taxon>Actinomycetes</taxon>
        <taxon>Micrococcales</taxon>
        <taxon>Intrasporangiaceae</taxon>
        <taxon>Aquipuribacter</taxon>
    </lineage>
</organism>
<accession>A0ABV7WGR3</accession>
<dbReference type="Pfam" id="PF03473">
    <property type="entry name" value="MOSC"/>
    <property type="match status" value="1"/>
</dbReference>
<gene>
    <name evidence="2" type="ORF">ACFOLH_06935</name>
</gene>
<dbReference type="PANTHER" id="PTHR36930:SF1">
    <property type="entry name" value="MOSC DOMAIN-CONTAINING PROTEIN"/>
    <property type="match status" value="1"/>
</dbReference>